<feature type="chain" id="PRO_5041902279" evidence="5">
    <location>
        <begin position="30"/>
        <end position="485"/>
    </location>
</feature>
<dbReference type="InterPro" id="IPR002035">
    <property type="entry name" value="VWF_A"/>
</dbReference>
<evidence type="ECO:0000256" key="4">
    <source>
        <dbReference type="SAM" id="MobiDB-lite"/>
    </source>
</evidence>
<dbReference type="InterPro" id="IPR056861">
    <property type="entry name" value="HMCN1-like_VWA"/>
</dbReference>
<organism evidence="7 8">
    <name type="scientific">Iamia majanohamensis</name>
    <dbReference type="NCBI Taxonomy" id="467976"/>
    <lineage>
        <taxon>Bacteria</taxon>
        <taxon>Bacillati</taxon>
        <taxon>Actinomycetota</taxon>
        <taxon>Acidimicrobiia</taxon>
        <taxon>Acidimicrobiales</taxon>
        <taxon>Iamiaceae</taxon>
        <taxon>Iamia</taxon>
    </lineage>
</organism>
<feature type="domain" description="VWFA" evidence="6">
    <location>
        <begin position="233"/>
        <end position="476"/>
    </location>
</feature>
<dbReference type="PANTHER" id="PTHR47763">
    <property type="entry name" value="ALPHA-PROTEIN KINASE VWKA"/>
    <property type="match status" value="1"/>
</dbReference>
<reference evidence="7" key="1">
    <citation type="submission" date="2023-01" db="EMBL/GenBank/DDBJ databases">
        <title>The diversity of Class Acidimicrobiia in South China Sea sediment environments and the proposal of Iamia marina sp. nov., a novel species of the genus Iamia.</title>
        <authorList>
            <person name="He Y."/>
            <person name="Tian X."/>
        </authorList>
    </citation>
    <scope>NUCLEOTIDE SEQUENCE</scope>
    <source>
        <strain evidence="7">DSM 19957</strain>
    </source>
</reference>
<evidence type="ECO:0000259" key="6">
    <source>
        <dbReference type="PROSITE" id="PS50234"/>
    </source>
</evidence>
<comment type="subcellular location">
    <subcellularLocation>
        <location evidence="1">Secreted</location>
    </subcellularLocation>
</comment>
<gene>
    <name evidence="7" type="ORF">PO878_19015</name>
</gene>
<dbReference type="GO" id="GO:0004674">
    <property type="term" value="F:protein serine/threonine kinase activity"/>
    <property type="evidence" value="ECO:0007669"/>
    <property type="project" value="TreeGrafter"/>
</dbReference>
<dbReference type="PROSITE" id="PS51318">
    <property type="entry name" value="TAT"/>
    <property type="match status" value="1"/>
</dbReference>
<dbReference type="Gene3D" id="3.40.50.410">
    <property type="entry name" value="von Willebrand factor, type A domain"/>
    <property type="match status" value="1"/>
</dbReference>
<name>A0AAF0BV11_9ACTN</name>
<evidence type="ECO:0000313" key="7">
    <source>
        <dbReference type="EMBL" id="WCO66593.1"/>
    </source>
</evidence>
<sequence length="485" mass="49337">MDTSPRRPRRPLLAVVLALGVLLAACGTAASSDDADASTAGRGGEASLDRAGGDEAAPTTTGPAPDGAPAPEAEAGAGAASSEDAGGAVVDEVPTDPALTAGRIDDGEAWADYLVYRDDAGRAGIPLAPIDVDARRVLTVVDADDRPVRGAVVDVLDAGGEPVATVRTHADGRAVVFAAPEGASSSDPQQRGTATTYRVRSEAGDLDAEVAPDDLAPVLRTPGARPADAPDVDLQLVLDATGSMGDEIERLKATLATVVEGIGELPGSPQVRLGMTVYRDRGDEFVTRTVPFTTDAAAFEEQLSEVTADGGGDTPEAVEPALASALDDLDWSEDPGTVRLAFLVADAPPHLEGGRAGCAPEPVPAPEAAGDDAPVADDVEPVEPCAGEGGPVDDDGPHYIDTATRFAAAGIKVVPVASSNLDPVGESVFRELALVTQAPFLFLTYGADGASPGDQRPDLHVDDFAVLSLDQMVARVVADELESVG</sequence>
<feature type="compositionally biased region" description="Low complexity" evidence="4">
    <location>
        <begin position="54"/>
        <end position="88"/>
    </location>
</feature>
<proteinExistence type="predicted"/>
<dbReference type="RefSeq" id="WP_272736116.1">
    <property type="nucleotide sequence ID" value="NZ_CP116942.1"/>
</dbReference>
<accession>A0AAF0BV11</accession>
<dbReference type="GO" id="GO:0005737">
    <property type="term" value="C:cytoplasm"/>
    <property type="evidence" value="ECO:0007669"/>
    <property type="project" value="TreeGrafter"/>
</dbReference>
<dbReference type="CDD" id="cd00198">
    <property type="entry name" value="vWFA"/>
    <property type="match status" value="1"/>
</dbReference>
<feature type="region of interest" description="Disordered" evidence="4">
    <location>
        <begin position="29"/>
        <end position="102"/>
    </location>
</feature>
<dbReference type="InterPro" id="IPR036465">
    <property type="entry name" value="vWFA_dom_sf"/>
</dbReference>
<evidence type="ECO:0000256" key="2">
    <source>
        <dbReference type="ARBA" id="ARBA00022525"/>
    </source>
</evidence>
<keyword evidence="2" id="KW-0964">Secreted</keyword>
<dbReference type="Pfam" id="PF07210">
    <property type="entry name" value="DUF1416"/>
    <property type="match status" value="1"/>
</dbReference>
<dbReference type="InterPro" id="IPR006311">
    <property type="entry name" value="TAT_signal"/>
</dbReference>
<feature type="compositionally biased region" description="Low complexity" evidence="4">
    <location>
        <begin position="29"/>
        <end position="40"/>
    </location>
</feature>
<keyword evidence="3 5" id="KW-0732">Signal</keyword>
<dbReference type="Proteomes" id="UP001216390">
    <property type="component" value="Chromosome"/>
</dbReference>
<feature type="signal peptide" evidence="5">
    <location>
        <begin position="1"/>
        <end position="29"/>
    </location>
</feature>
<dbReference type="EMBL" id="CP116942">
    <property type="protein sequence ID" value="WCO66593.1"/>
    <property type="molecule type" value="Genomic_DNA"/>
</dbReference>
<keyword evidence="8" id="KW-1185">Reference proteome</keyword>
<dbReference type="AlphaFoldDB" id="A0AAF0BV11"/>
<evidence type="ECO:0000313" key="8">
    <source>
        <dbReference type="Proteomes" id="UP001216390"/>
    </source>
</evidence>
<dbReference type="PANTHER" id="PTHR47763:SF1">
    <property type="entry name" value="DUF659 DOMAIN-CONTAINING PROTEIN"/>
    <property type="match status" value="1"/>
</dbReference>
<dbReference type="SUPFAM" id="SSF53300">
    <property type="entry name" value="vWA-like"/>
    <property type="match status" value="1"/>
</dbReference>
<feature type="region of interest" description="Disordered" evidence="4">
    <location>
        <begin position="353"/>
        <end position="396"/>
    </location>
</feature>
<dbReference type="Pfam" id="PF25106">
    <property type="entry name" value="VWA_4"/>
    <property type="match status" value="1"/>
</dbReference>
<dbReference type="KEGG" id="ima:PO878_19015"/>
<evidence type="ECO:0000256" key="3">
    <source>
        <dbReference type="ARBA" id="ARBA00022729"/>
    </source>
</evidence>
<dbReference type="InterPro" id="IPR010814">
    <property type="entry name" value="DUF1416"/>
</dbReference>
<evidence type="ECO:0000256" key="1">
    <source>
        <dbReference type="ARBA" id="ARBA00004613"/>
    </source>
</evidence>
<evidence type="ECO:0000256" key="5">
    <source>
        <dbReference type="SAM" id="SignalP"/>
    </source>
</evidence>
<dbReference type="PROSITE" id="PS51257">
    <property type="entry name" value="PROKAR_LIPOPROTEIN"/>
    <property type="match status" value="1"/>
</dbReference>
<dbReference type="PROSITE" id="PS50234">
    <property type="entry name" value="VWFA"/>
    <property type="match status" value="1"/>
</dbReference>
<dbReference type="InterPro" id="IPR052969">
    <property type="entry name" value="Thr-specific_kinase-like"/>
</dbReference>
<protein>
    <submittedName>
        <fullName evidence="7">VWA domain-containing protein</fullName>
    </submittedName>
</protein>